<feature type="signal peptide" evidence="9">
    <location>
        <begin position="1"/>
        <end position="28"/>
    </location>
</feature>
<evidence type="ECO:0000256" key="6">
    <source>
        <dbReference type="ARBA" id="ARBA00022859"/>
    </source>
</evidence>
<dbReference type="SMART" id="SM00701">
    <property type="entry name" value="PGRP"/>
    <property type="match status" value="1"/>
</dbReference>
<accession>A0A0K8VX84</accession>
<evidence type="ECO:0000256" key="1">
    <source>
        <dbReference type="ARBA" id="ARBA00004613"/>
    </source>
</evidence>
<dbReference type="InterPro" id="IPR006619">
    <property type="entry name" value="PGRP_domain_met/bac"/>
</dbReference>
<protein>
    <recommendedName>
        <fullName evidence="8">Peptidoglycan-recognition protein</fullName>
    </recommendedName>
</protein>
<dbReference type="GO" id="GO:0045087">
    <property type="term" value="P:innate immune response"/>
    <property type="evidence" value="ECO:0007669"/>
    <property type="project" value="UniProtKB-KW"/>
</dbReference>
<dbReference type="SMART" id="SM00644">
    <property type="entry name" value="Ami_2"/>
    <property type="match status" value="1"/>
</dbReference>
<reference evidence="12" key="1">
    <citation type="submission" date="2015-06" db="EMBL/GenBank/DDBJ databases">
        <authorList>
            <person name="Hoefler B.C."/>
            <person name="Straight P.D."/>
        </authorList>
    </citation>
    <scope>NUCLEOTIDE SEQUENCE</scope>
</reference>
<feature type="domain" description="Peptidoglycan recognition protein family" evidence="11">
    <location>
        <begin position="38"/>
        <end position="181"/>
    </location>
</feature>
<dbReference type="FunFam" id="3.40.80.10:FF:000001">
    <property type="entry name" value="Peptidoglycan recognition protein 1"/>
    <property type="match status" value="1"/>
</dbReference>
<dbReference type="AlphaFoldDB" id="A0A0K8VX84"/>
<organism evidence="12">
    <name type="scientific">Bactrocera latifrons</name>
    <name type="common">Malaysian fruit fly</name>
    <name type="synonym">Chaetodacus latifrons</name>
    <dbReference type="NCBI Taxonomy" id="174628"/>
    <lineage>
        <taxon>Eukaryota</taxon>
        <taxon>Metazoa</taxon>
        <taxon>Ecdysozoa</taxon>
        <taxon>Arthropoda</taxon>
        <taxon>Hexapoda</taxon>
        <taxon>Insecta</taxon>
        <taxon>Pterygota</taxon>
        <taxon>Neoptera</taxon>
        <taxon>Endopterygota</taxon>
        <taxon>Diptera</taxon>
        <taxon>Brachycera</taxon>
        <taxon>Muscomorpha</taxon>
        <taxon>Tephritoidea</taxon>
        <taxon>Tephritidae</taxon>
        <taxon>Bactrocera</taxon>
        <taxon>Bactrocera</taxon>
    </lineage>
</organism>
<dbReference type="GO" id="GO:0042834">
    <property type="term" value="F:peptidoglycan binding"/>
    <property type="evidence" value="ECO:0007669"/>
    <property type="project" value="InterPro"/>
</dbReference>
<dbReference type="GO" id="GO:0005576">
    <property type="term" value="C:extracellular region"/>
    <property type="evidence" value="ECO:0007669"/>
    <property type="project" value="UniProtKB-SubCell"/>
</dbReference>
<keyword evidence="7" id="KW-1015">Disulfide bond</keyword>
<evidence type="ECO:0000256" key="8">
    <source>
        <dbReference type="PIRNR" id="PIRNR037945"/>
    </source>
</evidence>
<dbReference type="GO" id="GO:0008270">
    <property type="term" value="F:zinc ion binding"/>
    <property type="evidence" value="ECO:0007669"/>
    <property type="project" value="InterPro"/>
</dbReference>
<evidence type="ECO:0000256" key="2">
    <source>
        <dbReference type="ARBA" id="ARBA00007553"/>
    </source>
</evidence>
<dbReference type="CDD" id="cd06583">
    <property type="entry name" value="PGRP"/>
    <property type="match status" value="1"/>
</dbReference>
<dbReference type="OrthoDB" id="10001926at2759"/>
<evidence type="ECO:0000313" key="12">
    <source>
        <dbReference type="EMBL" id="JAI43469.1"/>
    </source>
</evidence>
<evidence type="ECO:0000256" key="5">
    <source>
        <dbReference type="ARBA" id="ARBA00022729"/>
    </source>
</evidence>
<sequence>MKTRLAVVRVLVALTSICLLNRDITTYATPAEIGDSQWKLIERSDWHARPPKDRATFAGAAPFIIIHHSYKPGMALSESDCHLAMQQIQDFHIDERHWSDIGYSYAICGDGNVYEGRGANVVAAHAPHYNNRSIGLLLIGDFTEALPPSSMLEVALDFIQFSVDCGFLREDYILYGHRQVRNGTNCPGDALYAAIQKWPHWQEDVEDIAYL</sequence>
<dbReference type="InterPro" id="IPR015510">
    <property type="entry name" value="PGRP"/>
</dbReference>
<dbReference type="InterPro" id="IPR017331">
    <property type="entry name" value="Peptidoglycan_recognition"/>
</dbReference>
<keyword evidence="3" id="KW-0964">Secreted</keyword>
<gene>
    <name evidence="12" type="primary">PGRP-LB_3</name>
    <name evidence="12" type="ORF">c0_g1_i1</name>
</gene>
<feature type="chain" id="PRO_5005522541" description="Peptidoglycan-recognition protein" evidence="9">
    <location>
        <begin position="29"/>
        <end position="211"/>
    </location>
</feature>
<keyword evidence="6 8" id="KW-0391">Immunity</keyword>
<dbReference type="PIRSF" id="PIRSF037945">
    <property type="entry name" value="PGRPs"/>
    <property type="match status" value="1"/>
</dbReference>
<evidence type="ECO:0000259" key="10">
    <source>
        <dbReference type="SMART" id="SM00644"/>
    </source>
</evidence>
<evidence type="ECO:0000256" key="9">
    <source>
        <dbReference type="SAM" id="SignalP"/>
    </source>
</evidence>
<feature type="domain" description="N-acetylmuramoyl-L-alanine amidase" evidence="10">
    <location>
        <begin position="49"/>
        <end position="188"/>
    </location>
</feature>
<dbReference type="Pfam" id="PF01510">
    <property type="entry name" value="Amidase_2"/>
    <property type="match status" value="1"/>
</dbReference>
<dbReference type="InterPro" id="IPR036505">
    <property type="entry name" value="Amidase/PGRP_sf"/>
</dbReference>
<name>A0A0K8VX84_BACLA</name>
<comment type="similarity">
    <text evidence="2 8">Belongs to the N-acetylmuramoyl-L-alanine amidase 2 family.</text>
</comment>
<dbReference type="InterPro" id="IPR002502">
    <property type="entry name" value="Amidase_domain"/>
</dbReference>
<proteinExistence type="inferred from homology"/>
<dbReference type="GO" id="GO:0009253">
    <property type="term" value="P:peptidoglycan catabolic process"/>
    <property type="evidence" value="ECO:0007669"/>
    <property type="project" value="InterPro"/>
</dbReference>
<evidence type="ECO:0000259" key="11">
    <source>
        <dbReference type="SMART" id="SM00701"/>
    </source>
</evidence>
<dbReference type="EMBL" id="GDHF01008845">
    <property type="protein sequence ID" value="JAI43469.1"/>
    <property type="molecule type" value="Transcribed_RNA"/>
</dbReference>
<keyword evidence="4 8" id="KW-0399">Innate immunity</keyword>
<dbReference type="PANTHER" id="PTHR11022">
    <property type="entry name" value="PEPTIDOGLYCAN RECOGNITION PROTEIN"/>
    <property type="match status" value="1"/>
</dbReference>
<keyword evidence="5 9" id="KW-0732">Signal</keyword>
<evidence type="ECO:0000256" key="3">
    <source>
        <dbReference type="ARBA" id="ARBA00022525"/>
    </source>
</evidence>
<dbReference type="PANTHER" id="PTHR11022:SF77">
    <property type="entry name" value="PEPTIDOGLYCAN-RECOGNITION PROTEIN LB"/>
    <property type="match status" value="1"/>
</dbReference>
<dbReference type="Gene3D" id="3.40.80.10">
    <property type="entry name" value="Peptidoglycan recognition protein-like"/>
    <property type="match status" value="1"/>
</dbReference>
<dbReference type="SUPFAM" id="SSF55846">
    <property type="entry name" value="N-acetylmuramoyl-L-alanine amidase-like"/>
    <property type="match status" value="1"/>
</dbReference>
<dbReference type="GO" id="GO:0008745">
    <property type="term" value="F:N-acetylmuramoyl-L-alanine amidase activity"/>
    <property type="evidence" value="ECO:0007669"/>
    <property type="project" value="InterPro"/>
</dbReference>
<comment type="subcellular location">
    <subcellularLocation>
        <location evidence="1">Secreted</location>
    </subcellularLocation>
</comment>
<evidence type="ECO:0000256" key="4">
    <source>
        <dbReference type="ARBA" id="ARBA00022588"/>
    </source>
</evidence>
<evidence type="ECO:0000256" key="7">
    <source>
        <dbReference type="ARBA" id="ARBA00023157"/>
    </source>
</evidence>